<feature type="compositionally biased region" description="Polar residues" evidence="1">
    <location>
        <begin position="24"/>
        <end position="35"/>
    </location>
</feature>
<dbReference type="RefSeq" id="WP_122192012.1">
    <property type="nucleotide sequence ID" value="NZ_RFFH01000029.1"/>
</dbReference>
<keyword evidence="2" id="KW-0812">Transmembrane</keyword>
<dbReference type="OrthoDB" id="4537560at2"/>
<gene>
    <name evidence="3" type="ORF">EBN03_32545</name>
</gene>
<name>A0A3M2KSG7_9NOCA</name>
<feature type="compositionally biased region" description="Low complexity" evidence="1">
    <location>
        <begin position="9"/>
        <end position="18"/>
    </location>
</feature>
<organism evidence="3 4">
    <name type="scientific">Nocardia stercoris</name>
    <dbReference type="NCBI Taxonomy" id="2483361"/>
    <lineage>
        <taxon>Bacteria</taxon>
        <taxon>Bacillati</taxon>
        <taxon>Actinomycetota</taxon>
        <taxon>Actinomycetes</taxon>
        <taxon>Mycobacteriales</taxon>
        <taxon>Nocardiaceae</taxon>
        <taxon>Nocardia</taxon>
    </lineage>
</organism>
<keyword evidence="2" id="KW-0472">Membrane</keyword>
<feature type="region of interest" description="Disordered" evidence="1">
    <location>
        <begin position="1"/>
        <end position="118"/>
    </location>
</feature>
<feature type="compositionally biased region" description="Low complexity" evidence="1">
    <location>
        <begin position="70"/>
        <end position="110"/>
    </location>
</feature>
<comment type="caution">
    <text evidence="3">The sequence shown here is derived from an EMBL/GenBank/DDBJ whole genome shotgun (WGS) entry which is preliminary data.</text>
</comment>
<dbReference type="Proteomes" id="UP000279275">
    <property type="component" value="Unassembled WGS sequence"/>
</dbReference>
<protein>
    <submittedName>
        <fullName evidence="3">Uncharacterized protein</fullName>
    </submittedName>
</protein>
<feature type="region of interest" description="Disordered" evidence="1">
    <location>
        <begin position="155"/>
        <end position="192"/>
    </location>
</feature>
<dbReference type="AlphaFoldDB" id="A0A3M2KSG7"/>
<evidence type="ECO:0000256" key="1">
    <source>
        <dbReference type="SAM" id="MobiDB-lite"/>
    </source>
</evidence>
<evidence type="ECO:0000256" key="2">
    <source>
        <dbReference type="SAM" id="Phobius"/>
    </source>
</evidence>
<accession>A0A3M2KSG7</accession>
<evidence type="ECO:0000313" key="3">
    <source>
        <dbReference type="EMBL" id="RMI27864.1"/>
    </source>
</evidence>
<feature type="transmembrane region" description="Helical" evidence="2">
    <location>
        <begin position="128"/>
        <end position="150"/>
    </location>
</feature>
<sequence length="343" mass="36088">MTYPPEPPSGAGSPSGEPQPEPQDNVTAWWNQASQPAAEPTQHVAWPGQPADQGWTGQQAQPAQPVDAWGQQVPPQSQPGYPQQPGYPAQPGYPPQQGFAQPGYPQQPGYPGYGPGYPVPPKKSRTGLIVGLALGVVALLVIGGIAVYAASSHDSNNDAAASSSSSAAATTTSSSTTTTTRSSAPTTNPSTANKFSYTEFGKDWNFKLGDVALTASWVKGEDFPSCSPIEKAGKMTGLGCKSASRLTWKAEGGALMLSQLVLTMSDESSASAASQDGQFEDDDLHWPADGEISDWATGKWRDGSQKNFLVITEVTATSGVDPDLAAKYLKYRQSDSVTAFLFR</sequence>
<dbReference type="EMBL" id="RFFH01000029">
    <property type="protein sequence ID" value="RMI27864.1"/>
    <property type="molecule type" value="Genomic_DNA"/>
</dbReference>
<evidence type="ECO:0000313" key="4">
    <source>
        <dbReference type="Proteomes" id="UP000279275"/>
    </source>
</evidence>
<reference evidence="3 4" key="1">
    <citation type="submission" date="2018-10" db="EMBL/GenBank/DDBJ databases">
        <title>Isolation from cow dung.</title>
        <authorList>
            <person name="Ling L."/>
        </authorList>
    </citation>
    <scope>NUCLEOTIDE SEQUENCE [LARGE SCALE GENOMIC DNA]</scope>
    <source>
        <strain evidence="3 4">NEAU-LL90</strain>
    </source>
</reference>
<keyword evidence="2" id="KW-1133">Transmembrane helix</keyword>
<keyword evidence="4" id="KW-1185">Reference proteome</keyword>
<proteinExistence type="predicted"/>